<evidence type="ECO:0000256" key="3">
    <source>
        <dbReference type="ARBA" id="ARBA00007164"/>
    </source>
</evidence>
<name>A0A6S6R0Z7_9FIRM</name>
<keyword evidence="9" id="KW-0133">Cell shape</keyword>
<evidence type="ECO:0000313" key="15">
    <source>
        <dbReference type="Proteomes" id="UP000515561"/>
    </source>
</evidence>
<dbReference type="GO" id="GO:0009002">
    <property type="term" value="F:serine-type D-Ala-D-Ala carboxypeptidase activity"/>
    <property type="evidence" value="ECO:0007669"/>
    <property type="project" value="UniProtKB-EC"/>
</dbReference>
<evidence type="ECO:0000256" key="13">
    <source>
        <dbReference type="RuleBase" id="RU004016"/>
    </source>
</evidence>
<evidence type="ECO:0000256" key="7">
    <source>
        <dbReference type="ARBA" id="ARBA00022729"/>
    </source>
</evidence>
<dbReference type="Proteomes" id="UP000515561">
    <property type="component" value="Chromosome"/>
</dbReference>
<evidence type="ECO:0000256" key="5">
    <source>
        <dbReference type="ARBA" id="ARBA00022645"/>
    </source>
</evidence>
<dbReference type="RefSeq" id="WP_243167737.1">
    <property type="nucleotide sequence ID" value="NZ_AP023367.1"/>
</dbReference>
<sequence length="414" mass="46183">MKKKIPGIIISVLILYFCSITQYEALLTSLNQEKVNIPIAMEDKNQPDSKVKSSELTETKNLKLYAQSAALIDAANGRVLYEKNGYQEMPMASTTKIMTCIITLEKANLEDVVTISKYASTMPDVQLNVIAGEQYKLEDLLYSLMLESHNDVAVAIAEHVGGSVEGFAKLMNEKARELGCEHTNFVTPNGLDAQGHYTTAVELSRIAGYAIQNPEFIKITNTATHQFSELTKGRGFTVSNKDRFLYMYNGAIGIKTGFTSKAGYCFVGAVKRDGKTFISSVLGSGWPPHKTYKWSDTVGLMDYGVHNYEYRQIFNAEKEFAPALVEDGKENYVELYYTGDISLLMRQGEVVNVVYKVPTAMTAPIKADMAVGSAKYYVGDEFIKEVPILTKTAIEKIDFPFCLDRIKNMFLNFK</sequence>
<dbReference type="GO" id="GO:0008360">
    <property type="term" value="P:regulation of cell shape"/>
    <property type="evidence" value="ECO:0007669"/>
    <property type="project" value="UniProtKB-KW"/>
</dbReference>
<dbReference type="InterPro" id="IPR018044">
    <property type="entry name" value="Peptidase_S11"/>
</dbReference>
<dbReference type="KEGG" id="acel:acsn021_25780"/>
<evidence type="ECO:0000313" key="14">
    <source>
        <dbReference type="EMBL" id="BCJ95009.1"/>
    </source>
</evidence>
<evidence type="ECO:0000256" key="6">
    <source>
        <dbReference type="ARBA" id="ARBA00022670"/>
    </source>
</evidence>
<keyword evidence="8" id="KW-0378">Hydrolase</keyword>
<evidence type="ECO:0000256" key="10">
    <source>
        <dbReference type="ARBA" id="ARBA00022984"/>
    </source>
</evidence>
<evidence type="ECO:0000256" key="8">
    <source>
        <dbReference type="ARBA" id="ARBA00022801"/>
    </source>
</evidence>
<comment type="catalytic activity">
    <reaction evidence="12">
        <text>Preferential cleavage: (Ac)2-L-Lys-D-Ala-|-D-Ala. Also transpeptidation of peptidyl-alanyl moieties that are N-acyl substituents of D-alanine.</text>
        <dbReference type="EC" id="3.4.16.4"/>
    </reaction>
</comment>
<dbReference type="InterPro" id="IPR012907">
    <property type="entry name" value="Peptidase_S11_C"/>
</dbReference>
<evidence type="ECO:0000256" key="9">
    <source>
        <dbReference type="ARBA" id="ARBA00022960"/>
    </source>
</evidence>
<keyword evidence="11" id="KW-0961">Cell wall biogenesis/degradation</keyword>
<evidence type="ECO:0000256" key="4">
    <source>
        <dbReference type="ARBA" id="ARBA00012448"/>
    </source>
</evidence>
<proteinExistence type="inferred from homology"/>
<gene>
    <name evidence="14" type="ORF">acsn021_25780</name>
</gene>
<dbReference type="UniPathway" id="UPA00219"/>
<dbReference type="Gene3D" id="2.60.410.10">
    <property type="entry name" value="D-Ala-D-Ala carboxypeptidase, C-terminal domain"/>
    <property type="match status" value="1"/>
</dbReference>
<comment type="similarity">
    <text evidence="3 13">Belongs to the peptidase S11 family.</text>
</comment>
<dbReference type="InterPro" id="IPR037167">
    <property type="entry name" value="Peptidase_S11_C_sf"/>
</dbReference>
<dbReference type="AlphaFoldDB" id="A0A6S6R0Z7"/>
<comment type="function">
    <text evidence="1">Removes C-terminal D-alanyl residues from sugar-peptide cell wall precursors.</text>
</comment>
<keyword evidence="6" id="KW-0645">Protease</keyword>
<dbReference type="GO" id="GO:0006508">
    <property type="term" value="P:proteolysis"/>
    <property type="evidence" value="ECO:0007669"/>
    <property type="project" value="UniProtKB-KW"/>
</dbReference>
<dbReference type="Pfam" id="PF07943">
    <property type="entry name" value="PBP5_C"/>
    <property type="match status" value="1"/>
</dbReference>
<keyword evidence="15" id="KW-1185">Reference proteome</keyword>
<dbReference type="SMART" id="SM00936">
    <property type="entry name" value="PBP5_C"/>
    <property type="match status" value="1"/>
</dbReference>
<evidence type="ECO:0000256" key="1">
    <source>
        <dbReference type="ARBA" id="ARBA00003217"/>
    </source>
</evidence>
<accession>A0A6S6R0Z7</accession>
<evidence type="ECO:0000256" key="12">
    <source>
        <dbReference type="ARBA" id="ARBA00034000"/>
    </source>
</evidence>
<dbReference type="SUPFAM" id="SSF69189">
    <property type="entry name" value="Penicillin-binding protein associated domain"/>
    <property type="match status" value="1"/>
</dbReference>
<dbReference type="PRINTS" id="PR00725">
    <property type="entry name" value="DADACBPTASE1"/>
</dbReference>
<dbReference type="SUPFAM" id="SSF56601">
    <property type="entry name" value="beta-lactamase/transpeptidase-like"/>
    <property type="match status" value="1"/>
</dbReference>
<reference evidence="14 15" key="1">
    <citation type="journal article" date="2016" name="Int. J. Syst. Evol. Microbiol.">
        <title>Descriptions of Anaerotaenia torta gen. nov., sp. nov. and Anaerocolumna cellulosilytica gen. nov., sp. nov. isolated from a methanogenic reactor of cattle waste.</title>
        <authorList>
            <person name="Uek A."/>
            <person name="Ohtaki Y."/>
            <person name="Kaku N."/>
            <person name="Ueki K."/>
        </authorList>
    </citation>
    <scope>NUCLEOTIDE SEQUENCE [LARGE SCALE GENOMIC DNA]</scope>
    <source>
        <strain evidence="14 15">SN021</strain>
    </source>
</reference>
<dbReference type="PANTHER" id="PTHR21581">
    <property type="entry name" value="D-ALANYL-D-ALANINE CARBOXYPEPTIDASE"/>
    <property type="match status" value="1"/>
</dbReference>
<keyword evidence="5 14" id="KW-0121">Carboxypeptidase</keyword>
<dbReference type="InterPro" id="IPR012338">
    <property type="entry name" value="Beta-lactam/transpept-like"/>
</dbReference>
<comment type="pathway">
    <text evidence="2">Cell wall biogenesis; peptidoglycan biosynthesis.</text>
</comment>
<keyword evidence="10" id="KW-0573">Peptidoglycan synthesis</keyword>
<dbReference type="PANTHER" id="PTHR21581:SF33">
    <property type="entry name" value="D-ALANYL-D-ALANINE CARBOXYPEPTIDASE DACB"/>
    <property type="match status" value="1"/>
</dbReference>
<protein>
    <recommendedName>
        <fullName evidence="4">serine-type D-Ala-D-Ala carboxypeptidase</fullName>
        <ecNumber evidence="4">3.4.16.4</ecNumber>
    </recommendedName>
</protein>
<dbReference type="EMBL" id="AP023367">
    <property type="protein sequence ID" value="BCJ95009.1"/>
    <property type="molecule type" value="Genomic_DNA"/>
</dbReference>
<dbReference type="EC" id="3.4.16.4" evidence="4"/>
<dbReference type="InterPro" id="IPR015956">
    <property type="entry name" value="Peniciliin-bd_prot_C_sf"/>
</dbReference>
<evidence type="ECO:0000256" key="11">
    <source>
        <dbReference type="ARBA" id="ARBA00023316"/>
    </source>
</evidence>
<dbReference type="Gene3D" id="3.40.710.10">
    <property type="entry name" value="DD-peptidase/beta-lactamase superfamily"/>
    <property type="match status" value="1"/>
</dbReference>
<dbReference type="GO" id="GO:0009252">
    <property type="term" value="P:peptidoglycan biosynthetic process"/>
    <property type="evidence" value="ECO:0007669"/>
    <property type="project" value="UniProtKB-UniPathway"/>
</dbReference>
<keyword evidence="7" id="KW-0732">Signal</keyword>
<dbReference type="InterPro" id="IPR001967">
    <property type="entry name" value="Peptidase_S11_N"/>
</dbReference>
<dbReference type="Pfam" id="PF00768">
    <property type="entry name" value="Peptidase_S11"/>
    <property type="match status" value="1"/>
</dbReference>
<evidence type="ECO:0000256" key="2">
    <source>
        <dbReference type="ARBA" id="ARBA00004752"/>
    </source>
</evidence>
<dbReference type="GO" id="GO:0071555">
    <property type="term" value="P:cell wall organization"/>
    <property type="evidence" value="ECO:0007669"/>
    <property type="project" value="UniProtKB-KW"/>
</dbReference>
<organism evidence="14 15">
    <name type="scientific">Anaerocolumna cellulosilytica</name>
    <dbReference type="NCBI Taxonomy" id="433286"/>
    <lineage>
        <taxon>Bacteria</taxon>
        <taxon>Bacillati</taxon>
        <taxon>Bacillota</taxon>
        <taxon>Clostridia</taxon>
        <taxon>Lachnospirales</taxon>
        <taxon>Lachnospiraceae</taxon>
        <taxon>Anaerocolumna</taxon>
    </lineage>
</organism>